<dbReference type="InterPro" id="IPR021133">
    <property type="entry name" value="HEAT_type_2"/>
</dbReference>
<dbReference type="InterPro" id="IPR011989">
    <property type="entry name" value="ARM-like"/>
</dbReference>
<evidence type="ECO:0000256" key="6">
    <source>
        <dbReference type="PROSITE-ProRule" id="PRU00103"/>
    </source>
</evidence>
<evidence type="ECO:0000256" key="5">
    <source>
        <dbReference type="ARBA" id="ARBA00025722"/>
    </source>
</evidence>
<dbReference type="EMBL" id="KQ241665">
    <property type="protein sequence ID" value="KNC86151.1"/>
    <property type="molecule type" value="Genomic_DNA"/>
</dbReference>
<evidence type="ECO:0000256" key="2">
    <source>
        <dbReference type="ARBA" id="ARBA00022490"/>
    </source>
</evidence>
<dbReference type="GO" id="GO:0046785">
    <property type="term" value="P:microtubule polymerization"/>
    <property type="evidence" value="ECO:0007669"/>
    <property type="project" value="InterPro"/>
</dbReference>
<dbReference type="eggNOG" id="KOG1820">
    <property type="taxonomic scope" value="Eukaryota"/>
</dbReference>
<proteinExistence type="inferred from homology"/>
<feature type="domain" description="TOG" evidence="8">
    <location>
        <begin position="3"/>
        <end position="186"/>
    </location>
</feature>
<dbReference type="InterPro" id="IPR034085">
    <property type="entry name" value="TOG"/>
</dbReference>
<dbReference type="Gene3D" id="1.25.10.10">
    <property type="entry name" value="Leucine-rich Repeat Variant"/>
    <property type="match status" value="1"/>
</dbReference>
<keyword evidence="2" id="KW-0963">Cytoplasm</keyword>
<keyword evidence="3" id="KW-0677">Repeat</keyword>
<feature type="repeat" description="HEAT" evidence="6">
    <location>
        <begin position="123"/>
        <end position="161"/>
    </location>
</feature>
<dbReference type="GO" id="GO:0030951">
    <property type="term" value="P:establishment or maintenance of microtubule cytoskeleton polarity"/>
    <property type="evidence" value="ECO:0007669"/>
    <property type="project" value="InterPro"/>
</dbReference>
<comment type="similarity">
    <text evidence="5">Belongs to the TOG/XMAP215 family.</text>
</comment>
<dbReference type="FunFam" id="1.25.10.10:FF:000019">
    <property type="entry name" value="Cytoskeleton-associated protein 5"/>
    <property type="match status" value="1"/>
</dbReference>
<reference evidence="9 10" key="1">
    <citation type="submission" date="2011-02" db="EMBL/GenBank/DDBJ databases">
        <title>The Genome Sequence of Sphaeroforma arctica JP610.</title>
        <authorList>
            <consortium name="The Broad Institute Genome Sequencing Platform"/>
            <person name="Russ C."/>
            <person name="Cuomo C."/>
            <person name="Young S.K."/>
            <person name="Zeng Q."/>
            <person name="Gargeya S."/>
            <person name="Alvarado L."/>
            <person name="Berlin A."/>
            <person name="Chapman S.B."/>
            <person name="Chen Z."/>
            <person name="Freedman E."/>
            <person name="Gellesch M."/>
            <person name="Goldberg J."/>
            <person name="Griggs A."/>
            <person name="Gujja S."/>
            <person name="Heilman E."/>
            <person name="Heiman D."/>
            <person name="Howarth C."/>
            <person name="Mehta T."/>
            <person name="Neiman D."/>
            <person name="Pearson M."/>
            <person name="Roberts A."/>
            <person name="Saif S."/>
            <person name="Shea T."/>
            <person name="Shenoy N."/>
            <person name="Sisk P."/>
            <person name="Stolte C."/>
            <person name="Sykes S."/>
            <person name="White J."/>
            <person name="Yandava C."/>
            <person name="Burger G."/>
            <person name="Gray M.W."/>
            <person name="Holland P.W.H."/>
            <person name="King N."/>
            <person name="Lang F.B.F."/>
            <person name="Roger A.J."/>
            <person name="Ruiz-Trillo I."/>
            <person name="Haas B."/>
            <person name="Nusbaum C."/>
            <person name="Birren B."/>
        </authorList>
    </citation>
    <scope>NUCLEOTIDE SEQUENCE [LARGE SCALE GENOMIC DNA]</scope>
    <source>
        <strain evidence="9 10">JP610</strain>
    </source>
</reference>
<dbReference type="AlphaFoldDB" id="A0A0L0GB87"/>
<evidence type="ECO:0000256" key="7">
    <source>
        <dbReference type="SAM" id="MobiDB-lite"/>
    </source>
</evidence>
<dbReference type="PANTHER" id="PTHR12609">
    <property type="entry name" value="MICROTUBULE ASSOCIATED PROTEIN XMAP215"/>
    <property type="match status" value="1"/>
</dbReference>
<dbReference type="OrthoDB" id="205662at2759"/>
<dbReference type="GO" id="GO:0051010">
    <property type="term" value="F:microtubule plus-end binding"/>
    <property type="evidence" value="ECO:0007669"/>
    <property type="project" value="InterPro"/>
</dbReference>
<comment type="subcellular location">
    <subcellularLocation>
        <location evidence="1">Cytoplasm</location>
        <location evidence="1">Cytoskeleton</location>
    </subcellularLocation>
</comment>
<feature type="compositionally biased region" description="Low complexity" evidence="7">
    <location>
        <begin position="221"/>
        <end position="232"/>
    </location>
</feature>
<dbReference type="InterPro" id="IPR016024">
    <property type="entry name" value="ARM-type_fold"/>
</dbReference>
<evidence type="ECO:0000256" key="3">
    <source>
        <dbReference type="ARBA" id="ARBA00022737"/>
    </source>
</evidence>
<dbReference type="GO" id="GO:0007051">
    <property type="term" value="P:spindle organization"/>
    <property type="evidence" value="ECO:0007669"/>
    <property type="project" value="InterPro"/>
</dbReference>
<organism evidence="9 10">
    <name type="scientific">Sphaeroforma arctica JP610</name>
    <dbReference type="NCBI Taxonomy" id="667725"/>
    <lineage>
        <taxon>Eukaryota</taxon>
        <taxon>Ichthyosporea</taxon>
        <taxon>Ichthyophonida</taxon>
        <taxon>Sphaeroforma</taxon>
    </lineage>
</organism>
<dbReference type="Pfam" id="PF12348">
    <property type="entry name" value="CLASP_N"/>
    <property type="match status" value="1"/>
</dbReference>
<dbReference type="GO" id="GO:0061863">
    <property type="term" value="F:microtubule plus end polymerase"/>
    <property type="evidence" value="ECO:0007669"/>
    <property type="project" value="InterPro"/>
</dbReference>
<dbReference type="SMART" id="SM01349">
    <property type="entry name" value="TOG"/>
    <property type="match status" value="1"/>
</dbReference>
<evidence type="ECO:0000313" key="9">
    <source>
        <dbReference type="EMBL" id="KNC86151.1"/>
    </source>
</evidence>
<keyword evidence="10" id="KW-1185">Reference proteome</keyword>
<dbReference type="RefSeq" id="XP_014160053.1">
    <property type="nucleotide sequence ID" value="XM_014304578.1"/>
</dbReference>
<name>A0A0L0GB87_9EUKA</name>
<keyword evidence="4" id="KW-0206">Cytoskeleton</keyword>
<gene>
    <name evidence="9" type="ORF">SARC_01677</name>
</gene>
<accession>A0A0L0GB87</accession>
<evidence type="ECO:0000256" key="4">
    <source>
        <dbReference type="ARBA" id="ARBA00023212"/>
    </source>
</evidence>
<dbReference type="PROSITE" id="PS50077">
    <property type="entry name" value="HEAT_REPEAT"/>
    <property type="match status" value="1"/>
</dbReference>
<dbReference type="InterPro" id="IPR045110">
    <property type="entry name" value="XMAP215"/>
</dbReference>
<evidence type="ECO:0000313" key="10">
    <source>
        <dbReference type="Proteomes" id="UP000054560"/>
    </source>
</evidence>
<sequence>MHTLLQKLAKLILDVNVHVCIEAAGCIAHIANGTKAQFGTQAIHVLPPILKRMKEKKATVLTALNEAAKAVLKTVSLDSIAPELLPFITDKNPSIRKETLVVTAFAITQTTLKILNKSLIKQLAELIIKVTSDSAAPVREAAYEALGAMQRVAGDRPMAPYLSDLDKLKQDKIKDYCDKCTGVKSSANASRPVAPREPIKATPAVASKKAIPTKDPPAMPAPAETKTAAAPKGRVAAPPW</sequence>
<evidence type="ECO:0000259" key="8">
    <source>
        <dbReference type="SMART" id="SM01349"/>
    </source>
</evidence>
<dbReference type="STRING" id="667725.A0A0L0GB87"/>
<dbReference type="GO" id="GO:0005856">
    <property type="term" value="C:cytoskeleton"/>
    <property type="evidence" value="ECO:0007669"/>
    <property type="project" value="UniProtKB-SubCell"/>
</dbReference>
<dbReference type="GeneID" id="25902181"/>
<dbReference type="Proteomes" id="UP000054560">
    <property type="component" value="Unassembled WGS sequence"/>
</dbReference>
<dbReference type="InterPro" id="IPR024395">
    <property type="entry name" value="CLASP_N_dom"/>
</dbReference>
<feature type="region of interest" description="Disordered" evidence="7">
    <location>
        <begin position="184"/>
        <end position="240"/>
    </location>
</feature>
<protein>
    <recommendedName>
        <fullName evidence="8">TOG domain-containing protein</fullName>
    </recommendedName>
</protein>
<dbReference type="SUPFAM" id="SSF48371">
    <property type="entry name" value="ARM repeat"/>
    <property type="match status" value="1"/>
</dbReference>
<evidence type="ECO:0000256" key="1">
    <source>
        <dbReference type="ARBA" id="ARBA00004245"/>
    </source>
</evidence>